<evidence type="ECO:0000256" key="11">
    <source>
        <dbReference type="RuleBase" id="RU362031"/>
    </source>
</evidence>
<evidence type="ECO:0000256" key="10">
    <source>
        <dbReference type="ARBA" id="ARBA00023136"/>
    </source>
</evidence>
<dbReference type="AlphaFoldDB" id="A0A430AKD3"/>
<dbReference type="SMART" id="SM00228">
    <property type="entry name" value="PDZ"/>
    <property type="match status" value="1"/>
</dbReference>
<evidence type="ECO:0000256" key="2">
    <source>
        <dbReference type="ARBA" id="ARBA00004141"/>
    </source>
</evidence>
<dbReference type="EMBL" id="NGJZ01000001">
    <property type="protein sequence ID" value="RSU08570.1"/>
    <property type="molecule type" value="Genomic_DNA"/>
</dbReference>
<evidence type="ECO:0000256" key="1">
    <source>
        <dbReference type="ARBA" id="ARBA00001947"/>
    </source>
</evidence>
<organism evidence="13 14">
    <name type="scientific">Vagococcus entomophilus</name>
    <dbReference type="NCBI Taxonomy" id="1160095"/>
    <lineage>
        <taxon>Bacteria</taxon>
        <taxon>Bacillati</taxon>
        <taxon>Bacillota</taxon>
        <taxon>Bacilli</taxon>
        <taxon>Lactobacillales</taxon>
        <taxon>Enterococcaceae</taxon>
        <taxon>Vagococcus</taxon>
    </lineage>
</organism>
<dbReference type="GO" id="GO:0046872">
    <property type="term" value="F:metal ion binding"/>
    <property type="evidence" value="ECO:0007669"/>
    <property type="project" value="UniProtKB-KW"/>
</dbReference>
<dbReference type="Proteomes" id="UP000288669">
    <property type="component" value="Unassembled WGS sequence"/>
</dbReference>
<evidence type="ECO:0000313" key="14">
    <source>
        <dbReference type="Proteomes" id="UP000288669"/>
    </source>
</evidence>
<comment type="subcellular location">
    <subcellularLocation>
        <location evidence="2">Membrane</location>
        <topology evidence="2">Multi-pass membrane protein</topology>
    </subcellularLocation>
</comment>
<evidence type="ECO:0000256" key="4">
    <source>
        <dbReference type="ARBA" id="ARBA00022670"/>
    </source>
</evidence>
<dbReference type="PROSITE" id="PS50106">
    <property type="entry name" value="PDZ"/>
    <property type="match status" value="1"/>
</dbReference>
<feature type="transmembrane region" description="Helical" evidence="11">
    <location>
        <begin position="178"/>
        <end position="198"/>
    </location>
</feature>
<keyword evidence="7 11" id="KW-0862">Zinc</keyword>
<evidence type="ECO:0000256" key="9">
    <source>
        <dbReference type="ARBA" id="ARBA00023049"/>
    </source>
</evidence>
<dbReference type="InterPro" id="IPR001478">
    <property type="entry name" value="PDZ"/>
</dbReference>
<evidence type="ECO:0000256" key="5">
    <source>
        <dbReference type="ARBA" id="ARBA00022692"/>
    </source>
</evidence>
<dbReference type="CDD" id="cd06163">
    <property type="entry name" value="S2P-M50_PDZ_RseP-like"/>
    <property type="match status" value="1"/>
</dbReference>
<accession>A0A430AKD3</accession>
<dbReference type="SUPFAM" id="SSF50156">
    <property type="entry name" value="PDZ domain-like"/>
    <property type="match status" value="1"/>
</dbReference>
<dbReference type="InterPro" id="IPR041489">
    <property type="entry name" value="PDZ_6"/>
</dbReference>
<keyword evidence="5 11" id="KW-0812">Transmembrane</keyword>
<gene>
    <name evidence="13" type="ORF">CBF30_04895</name>
</gene>
<dbReference type="NCBIfam" id="TIGR00054">
    <property type="entry name" value="RIP metalloprotease RseP"/>
    <property type="match status" value="1"/>
</dbReference>
<dbReference type="GO" id="GO:0006508">
    <property type="term" value="P:proteolysis"/>
    <property type="evidence" value="ECO:0007669"/>
    <property type="project" value="UniProtKB-KW"/>
</dbReference>
<comment type="similarity">
    <text evidence="3 11">Belongs to the peptidase M50B family.</text>
</comment>
<comment type="caution">
    <text evidence="13">The sequence shown here is derived from an EMBL/GenBank/DDBJ whole genome shotgun (WGS) entry which is preliminary data.</text>
</comment>
<feature type="transmembrane region" description="Helical" evidence="11">
    <location>
        <begin position="396"/>
        <end position="415"/>
    </location>
</feature>
<evidence type="ECO:0000256" key="8">
    <source>
        <dbReference type="ARBA" id="ARBA00022989"/>
    </source>
</evidence>
<evidence type="ECO:0000256" key="6">
    <source>
        <dbReference type="ARBA" id="ARBA00022801"/>
    </source>
</evidence>
<dbReference type="PANTHER" id="PTHR42837:SF2">
    <property type="entry name" value="MEMBRANE METALLOPROTEASE ARASP2, CHLOROPLASTIC-RELATED"/>
    <property type="match status" value="1"/>
</dbReference>
<keyword evidence="10 11" id="KW-0472">Membrane</keyword>
<evidence type="ECO:0000259" key="12">
    <source>
        <dbReference type="PROSITE" id="PS50106"/>
    </source>
</evidence>
<protein>
    <recommendedName>
        <fullName evidence="11">Zinc metalloprotease</fullName>
        <ecNumber evidence="11">3.4.24.-</ecNumber>
    </recommendedName>
</protein>
<keyword evidence="14" id="KW-1185">Reference proteome</keyword>
<keyword evidence="8 11" id="KW-1133">Transmembrane helix</keyword>
<evidence type="ECO:0000256" key="3">
    <source>
        <dbReference type="ARBA" id="ARBA00007931"/>
    </source>
</evidence>
<dbReference type="EC" id="3.4.24.-" evidence="11"/>
<dbReference type="InterPro" id="IPR008915">
    <property type="entry name" value="Peptidase_M50"/>
</dbReference>
<feature type="transmembrane region" description="Helical" evidence="11">
    <location>
        <begin position="301"/>
        <end position="321"/>
    </location>
</feature>
<reference evidence="13 14" key="1">
    <citation type="submission" date="2017-05" db="EMBL/GenBank/DDBJ databases">
        <title>Vagococcus spp. assemblies.</title>
        <authorList>
            <person name="Gulvik C.A."/>
        </authorList>
    </citation>
    <scope>NUCLEOTIDE SEQUENCE [LARGE SCALE GENOMIC DNA]</scope>
    <source>
        <strain evidence="13 14">DSM 24756</strain>
    </source>
</reference>
<keyword evidence="4 13" id="KW-0645">Protease</keyword>
<comment type="cofactor">
    <cofactor evidence="1 11">
        <name>Zn(2+)</name>
        <dbReference type="ChEBI" id="CHEBI:29105"/>
    </cofactor>
</comment>
<evidence type="ECO:0000313" key="13">
    <source>
        <dbReference type="EMBL" id="RSU08570.1"/>
    </source>
</evidence>
<sequence>MKTIITFIIVFGVIVVVHEFGHFFFAKRSGILVREFAIGMGPKIFSHRRNGTTYTIRILPLGGYVRMAGAGEEEESITPGMPVAIELNEQNIVKKINTSKKVTLPNSIPMEVSYADLEEKLVITGLVNGQEEMTTYQVDHDATIIEEDGTEVQIAPKDVQFQSAKLYQRMLTNFAGPMNNFILGIVLFALLAFLQGGIPDSTQAVIGSVIKDQPAAQAGLKVGDKVKKVDGKKIASYEEFTTIIQKNPSKTVVLEVERNHEQKSIQLTPKATKENNQTVGKIGVTNAIVVEKASVFAKIKYGFTAAFSSSLAIFKALGNLFNHFSLNKLGGPVMIFKLSSNVASQGAIAIISFMAMLSMNLGIMNLLPIPALDGGKLVLNIFEGLRGKPLSQEKEGMLTLVGAGILVVLMVLVTWNDITRFFF</sequence>
<dbReference type="Pfam" id="PF02163">
    <property type="entry name" value="Peptidase_M50"/>
    <property type="match status" value="1"/>
</dbReference>
<dbReference type="PANTHER" id="PTHR42837">
    <property type="entry name" value="REGULATOR OF SIGMA-E PROTEASE RSEP"/>
    <property type="match status" value="1"/>
</dbReference>
<feature type="transmembrane region" description="Helical" evidence="11">
    <location>
        <begin position="6"/>
        <end position="25"/>
    </location>
</feature>
<dbReference type="Pfam" id="PF17820">
    <property type="entry name" value="PDZ_6"/>
    <property type="match status" value="1"/>
</dbReference>
<dbReference type="InterPro" id="IPR004387">
    <property type="entry name" value="Pept_M50_Zn"/>
</dbReference>
<name>A0A430AKD3_9ENTE</name>
<dbReference type="RefSeq" id="WP_126823285.1">
    <property type="nucleotide sequence ID" value="NZ_JBHLWU010000001.1"/>
</dbReference>
<dbReference type="GO" id="GO:0004222">
    <property type="term" value="F:metalloendopeptidase activity"/>
    <property type="evidence" value="ECO:0007669"/>
    <property type="project" value="InterPro"/>
</dbReference>
<feature type="transmembrane region" description="Helical" evidence="11">
    <location>
        <begin position="342"/>
        <end position="363"/>
    </location>
</feature>
<dbReference type="InterPro" id="IPR036034">
    <property type="entry name" value="PDZ_sf"/>
</dbReference>
<keyword evidence="11" id="KW-0479">Metal-binding</keyword>
<keyword evidence="9 11" id="KW-0482">Metalloprotease</keyword>
<evidence type="ECO:0000256" key="7">
    <source>
        <dbReference type="ARBA" id="ARBA00022833"/>
    </source>
</evidence>
<dbReference type="GO" id="GO:0016020">
    <property type="term" value="C:membrane"/>
    <property type="evidence" value="ECO:0007669"/>
    <property type="project" value="UniProtKB-SubCell"/>
</dbReference>
<feature type="domain" description="PDZ" evidence="12">
    <location>
        <begin position="205"/>
        <end position="259"/>
    </location>
</feature>
<dbReference type="OrthoDB" id="9782003at2"/>
<dbReference type="Gene3D" id="2.30.42.10">
    <property type="match status" value="1"/>
</dbReference>
<proteinExistence type="inferred from homology"/>
<keyword evidence="6 11" id="KW-0378">Hydrolase</keyword>